<keyword evidence="2" id="KW-1185">Reference proteome</keyword>
<name>A0A0B6S130_BURPL</name>
<reference evidence="2" key="1">
    <citation type="submission" date="2011-03" db="EMBL/GenBank/DDBJ databases">
        <authorList>
            <person name="Voget S."/>
            <person name="Streit W.R."/>
            <person name="Jaeger K.E."/>
            <person name="Daniel R."/>
        </authorList>
    </citation>
    <scope>NUCLEOTIDE SEQUENCE [LARGE SCALE GENOMIC DNA]</scope>
    <source>
        <strain evidence="2">PG1</strain>
    </source>
</reference>
<dbReference type="RefSeq" id="WP_226993615.1">
    <property type="nucleotide sequence ID" value="NZ_CP002580.1"/>
</dbReference>
<evidence type="ECO:0000313" key="1">
    <source>
        <dbReference type="EMBL" id="AJK45926.1"/>
    </source>
</evidence>
<dbReference type="EMBL" id="CP002580">
    <property type="protein sequence ID" value="AJK45926.1"/>
    <property type="molecule type" value="Genomic_DNA"/>
</dbReference>
<organism evidence="1 2">
    <name type="scientific">Burkholderia plantarii</name>
    <dbReference type="NCBI Taxonomy" id="41899"/>
    <lineage>
        <taxon>Bacteria</taxon>
        <taxon>Pseudomonadati</taxon>
        <taxon>Pseudomonadota</taxon>
        <taxon>Betaproteobacteria</taxon>
        <taxon>Burkholderiales</taxon>
        <taxon>Burkholderiaceae</taxon>
        <taxon>Burkholderia</taxon>
    </lineage>
</organism>
<reference evidence="1 2" key="2">
    <citation type="journal article" date="2016" name="Appl. Microbiol. Biotechnol.">
        <title>Mutations improving production and secretion of extracellular lipase by Burkholderia glumae PG1.</title>
        <authorList>
            <person name="Knapp A."/>
            <person name="Voget S."/>
            <person name="Gao R."/>
            <person name="Zaburannyi N."/>
            <person name="Krysciak D."/>
            <person name="Breuer M."/>
            <person name="Hauer B."/>
            <person name="Streit W.R."/>
            <person name="Muller R."/>
            <person name="Daniel R."/>
            <person name="Jaeger K.E."/>
        </authorList>
    </citation>
    <scope>NUCLEOTIDE SEQUENCE [LARGE SCALE GENOMIC DNA]</scope>
    <source>
        <strain evidence="1 2">PG1</strain>
    </source>
</reference>
<dbReference type="KEGG" id="bgp:BGL_1c14100"/>
<dbReference type="HOGENOM" id="CLU_1966407_0_0_4"/>
<dbReference type="Proteomes" id="UP000031838">
    <property type="component" value="Chromosome 1"/>
</dbReference>
<sequence length="127" mass="14400">MNHDPSLWGPENKIVCVELHQSGLLSDEQLRIDTLYYRRVLSTRDWHGYRIWGSWLVARMRRQPALAACLSRPARWLASDSAYQLGLAARPHLGGMLVRRLAFLPFCRIAGALAAPAHRRNQPSSIA</sequence>
<protein>
    <submittedName>
        <fullName evidence="1">Uncharacterized protein</fullName>
    </submittedName>
</protein>
<gene>
    <name evidence="1" type="ORF">BGL_1c14100</name>
</gene>
<accession>A0A0B6S130</accession>
<dbReference type="AlphaFoldDB" id="A0A0B6S130"/>
<evidence type="ECO:0000313" key="2">
    <source>
        <dbReference type="Proteomes" id="UP000031838"/>
    </source>
</evidence>
<proteinExistence type="predicted"/>